<dbReference type="Proteomes" id="UP000319148">
    <property type="component" value="Unassembled WGS sequence"/>
</dbReference>
<dbReference type="InterPro" id="IPR046603">
    <property type="entry name" value="DUF6662"/>
</dbReference>
<feature type="chain" id="PRO_5021360226" evidence="1">
    <location>
        <begin position="21"/>
        <end position="295"/>
    </location>
</feature>
<accession>A0A501PBV8</accession>
<reference evidence="3" key="1">
    <citation type="submission" date="2019-06" db="EMBL/GenBank/DDBJ databases">
        <title>The complete genome of Emcibacter congregatus ZYLT.</title>
        <authorList>
            <person name="Zhao Z."/>
        </authorList>
    </citation>
    <scope>NUCLEOTIDE SEQUENCE [LARGE SCALE GENOMIC DNA]</scope>
    <source>
        <strain evidence="3">MCCC 1A06723</strain>
    </source>
</reference>
<evidence type="ECO:0000313" key="2">
    <source>
        <dbReference type="EMBL" id="TPD57492.1"/>
    </source>
</evidence>
<dbReference type="RefSeq" id="WP_139941807.1">
    <property type="nucleotide sequence ID" value="NZ_JBHSYP010000005.1"/>
</dbReference>
<evidence type="ECO:0000256" key="1">
    <source>
        <dbReference type="SAM" id="SignalP"/>
    </source>
</evidence>
<sequence length="295" mass="32849">MKRLLTLTLALCGLTTSSYADESLWGVVKGAEPLPKGAQMISIHAIHRSDKGAGEYKATDYQVEVSKGFTNKLTGSLYLLGMGINTSGIRIDGYMPADRDFDFKLTGFELALKYNFLSPALDDIGLSTYLSLSRTWVDPHSGQSKNKTTGELKLLLQKYFLDGQLITAANVGIEVTSATRGEIAGLPEDFEWPTFPEMEIGLNGGAAVSYRFADNFYFGVEAVYDAEYETEVGQERWSIFAGPNLHYGGQKWWATLSWLRQLKGGGEMFDAQSYDNLHLIEKTRDEFRLKFGFSF</sequence>
<name>A0A501PBV8_9PROT</name>
<keyword evidence="1" id="KW-0732">Signal</keyword>
<dbReference type="AlphaFoldDB" id="A0A501PBV8"/>
<dbReference type="OrthoDB" id="3078733at2"/>
<keyword evidence="3" id="KW-1185">Reference proteome</keyword>
<comment type="caution">
    <text evidence="2">The sequence shown here is derived from an EMBL/GenBank/DDBJ whole genome shotgun (WGS) entry which is preliminary data.</text>
</comment>
<proteinExistence type="predicted"/>
<evidence type="ECO:0000313" key="3">
    <source>
        <dbReference type="Proteomes" id="UP000319148"/>
    </source>
</evidence>
<gene>
    <name evidence="2" type="ORF">FIV46_15345</name>
</gene>
<dbReference type="Pfam" id="PF20367">
    <property type="entry name" value="DUF6662"/>
    <property type="match status" value="1"/>
</dbReference>
<organism evidence="2 3">
    <name type="scientific">Emcibacter nanhaiensis</name>
    <dbReference type="NCBI Taxonomy" id="1505037"/>
    <lineage>
        <taxon>Bacteria</taxon>
        <taxon>Pseudomonadati</taxon>
        <taxon>Pseudomonadota</taxon>
        <taxon>Alphaproteobacteria</taxon>
        <taxon>Emcibacterales</taxon>
        <taxon>Emcibacteraceae</taxon>
        <taxon>Emcibacter</taxon>
    </lineage>
</organism>
<dbReference type="EMBL" id="VFIY01000018">
    <property type="protein sequence ID" value="TPD57492.1"/>
    <property type="molecule type" value="Genomic_DNA"/>
</dbReference>
<protein>
    <submittedName>
        <fullName evidence="2">Uncharacterized protein</fullName>
    </submittedName>
</protein>
<feature type="signal peptide" evidence="1">
    <location>
        <begin position="1"/>
        <end position="20"/>
    </location>
</feature>